<gene>
    <name evidence="2" type="ORF">BSL78_15252</name>
</gene>
<name>A0A2G8KIS1_STIJA</name>
<evidence type="ECO:0000313" key="2">
    <source>
        <dbReference type="EMBL" id="PIK47877.1"/>
    </source>
</evidence>
<protein>
    <submittedName>
        <fullName evidence="2">Uncharacterized protein</fullName>
    </submittedName>
</protein>
<comment type="caution">
    <text evidence="2">The sequence shown here is derived from an EMBL/GenBank/DDBJ whole genome shotgun (WGS) entry which is preliminary data.</text>
</comment>
<organism evidence="2 3">
    <name type="scientific">Stichopus japonicus</name>
    <name type="common">Sea cucumber</name>
    <dbReference type="NCBI Taxonomy" id="307972"/>
    <lineage>
        <taxon>Eukaryota</taxon>
        <taxon>Metazoa</taxon>
        <taxon>Echinodermata</taxon>
        <taxon>Eleutherozoa</taxon>
        <taxon>Echinozoa</taxon>
        <taxon>Holothuroidea</taxon>
        <taxon>Aspidochirotacea</taxon>
        <taxon>Aspidochirotida</taxon>
        <taxon>Stichopodidae</taxon>
        <taxon>Apostichopus</taxon>
    </lineage>
</organism>
<reference evidence="2 3" key="1">
    <citation type="journal article" date="2017" name="PLoS Biol.">
        <title>The sea cucumber genome provides insights into morphological evolution and visceral regeneration.</title>
        <authorList>
            <person name="Zhang X."/>
            <person name="Sun L."/>
            <person name="Yuan J."/>
            <person name="Sun Y."/>
            <person name="Gao Y."/>
            <person name="Zhang L."/>
            <person name="Li S."/>
            <person name="Dai H."/>
            <person name="Hamel J.F."/>
            <person name="Liu C."/>
            <person name="Yu Y."/>
            <person name="Liu S."/>
            <person name="Lin W."/>
            <person name="Guo K."/>
            <person name="Jin S."/>
            <person name="Xu P."/>
            <person name="Storey K.B."/>
            <person name="Huan P."/>
            <person name="Zhang T."/>
            <person name="Zhou Y."/>
            <person name="Zhang J."/>
            <person name="Lin C."/>
            <person name="Li X."/>
            <person name="Xing L."/>
            <person name="Huo D."/>
            <person name="Sun M."/>
            <person name="Wang L."/>
            <person name="Mercier A."/>
            <person name="Li F."/>
            <person name="Yang H."/>
            <person name="Xiang J."/>
        </authorList>
    </citation>
    <scope>NUCLEOTIDE SEQUENCE [LARGE SCALE GENOMIC DNA]</scope>
    <source>
        <strain evidence="2">Shaxun</strain>
        <tissue evidence="2">Muscle</tissue>
    </source>
</reference>
<dbReference type="EMBL" id="MRZV01000552">
    <property type="protein sequence ID" value="PIK47877.1"/>
    <property type="molecule type" value="Genomic_DNA"/>
</dbReference>
<accession>A0A2G8KIS1</accession>
<feature type="chain" id="PRO_5013936747" evidence="1">
    <location>
        <begin position="21"/>
        <end position="108"/>
    </location>
</feature>
<proteinExistence type="predicted"/>
<evidence type="ECO:0000256" key="1">
    <source>
        <dbReference type="SAM" id="SignalP"/>
    </source>
</evidence>
<feature type="signal peptide" evidence="1">
    <location>
        <begin position="1"/>
        <end position="20"/>
    </location>
</feature>
<evidence type="ECO:0000313" key="3">
    <source>
        <dbReference type="Proteomes" id="UP000230750"/>
    </source>
</evidence>
<keyword evidence="1" id="KW-0732">Signal</keyword>
<dbReference type="Proteomes" id="UP000230750">
    <property type="component" value="Unassembled WGS sequence"/>
</dbReference>
<keyword evidence="3" id="KW-1185">Reference proteome</keyword>
<dbReference type="AlphaFoldDB" id="A0A2G8KIS1"/>
<sequence length="108" mass="12268">MSVIRCSALVLIFCTVAILALPFENEVPGNDAIFDERMAELTPEERFNWKAFKHVPHHLASNLMARNLADEGGAVPEGFDELTPEEKSWWRNLLHRASQTVKGFFRGK</sequence>